<evidence type="ECO:0000256" key="3">
    <source>
        <dbReference type="SAM" id="Coils"/>
    </source>
</evidence>
<dbReference type="VEuPathDB" id="FungiDB:AeMF1_013275"/>
<evidence type="ECO:0000256" key="1">
    <source>
        <dbReference type="ARBA" id="ARBA00004123"/>
    </source>
</evidence>
<keyword evidence="2" id="KW-0539">Nucleus</keyword>
<sequence>MDIDDEVIRQRLLTRTTIVGKSMMKRTADCLFSFLDSTGHLDRYNDEFAGSATKKPKQTLSRKRAQDEMDTFLWELEMLQVDARRTELLVFTCERELEAYEALHKDIDRSIVSVTKDIDRLKGVVANEKIIRQYKEEYEVAARAINQFASPKKSADVVEGLEDQLRASTEALQAITDRVELKSKELALLMRAIRDLQSNYRDDEDDVVVVADDEEARVKDDEADDYESKHTEEPVATVADHTPDQEEEPVEN</sequence>
<evidence type="ECO:0000313" key="6">
    <source>
        <dbReference type="Proteomes" id="UP000481153"/>
    </source>
</evidence>
<keyword evidence="3" id="KW-0175">Coiled coil</keyword>
<reference evidence="5 6" key="1">
    <citation type="submission" date="2019-07" db="EMBL/GenBank/DDBJ databases">
        <title>Genomics analysis of Aphanomyces spp. identifies a new class of oomycete effector associated with host adaptation.</title>
        <authorList>
            <person name="Gaulin E."/>
        </authorList>
    </citation>
    <scope>NUCLEOTIDE SEQUENCE [LARGE SCALE GENOMIC DNA]</scope>
    <source>
        <strain evidence="5 6">ATCC 201684</strain>
    </source>
</reference>
<gene>
    <name evidence="5" type="ORF">Ae201684_014605</name>
</gene>
<dbReference type="AlphaFoldDB" id="A0A6G0WJH1"/>
<evidence type="ECO:0000256" key="2">
    <source>
        <dbReference type="ARBA" id="ARBA00023242"/>
    </source>
</evidence>
<feature type="region of interest" description="Disordered" evidence="4">
    <location>
        <begin position="211"/>
        <end position="252"/>
    </location>
</feature>
<feature type="compositionally biased region" description="Basic and acidic residues" evidence="4">
    <location>
        <begin position="216"/>
        <end position="233"/>
    </location>
</feature>
<comment type="caution">
    <text evidence="5">The sequence shown here is derived from an EMBL/GenBank/DDBJ whole genome shotgun (WGS) entry which is preliminary data.</text>
</comment>
<name>A0A6G0WJH1_9STRA</name>
<accession>A0A6G0WJH1</accession>
<dbReference type="GO" id="GO:0000445">
    <property type="term" value="C:THO complex part of transcription export complex"/>
    <property type="evidence" value="ECO:0007669"/>
    <property type="project" value="InterPro"/>
</dbReference>
<protein>
    <recommendedName>
        <fullName evidence="7">THO complex subunit 7 homolog</fullName>
    </recommendedName>
</protein>
<dbReference type="Pfam" id="PF05615">
    <property type="entry name" value="THOC7"/>
    <property type="match status" value="1"/>
</dbReference>
<dbReference type="Proteomes" id="UP000481153">
    <property type="component" value="Unassembled WGS sequence"/>
</dbReference>
<evidence type="ECO:0000256" key="4">
    <source>
        <dbReference type="SAM" id="MobiDB-lite"/>
    </source>
</evidence>
<feature type="coiled-coil region" evidence="3">
    <location>
        <begin position="158"/>
        <end position="206"/>
    </location>
</feature>
<evidence type="ECO:0008006" key="7">
    <source>
        <dbReference type="Google" id="ProtNLM"/>
    </source>
</evidence>
<organism evidence="5 6">
    <name type="scientific">Aphanomyces euteiches</name>
    <dbReference type="NCBI Taxonomy" id="100861"/>
    <lineage>
        <taxon>Eukaryota</taxon>
        <taxon>Sar</taxon>
        <taxon>Stramenopiles</taxon>
        <taxon>Oomycota</taxon>
        <taxon>Saprolegniomycetes</taxon>
        <taxon>Saprolegniales</taxon>
        <taxon>Verrucalvaceae</taxon>
        <taxon>Aphanomyces</taxon>
    </lineage>
</organism>
<dbReference type="GO" id="GO:0006397">
    <property type="term" value="P:mRNA processing"/>
    <property type="evidence" value="ECO:0007669"/>
    <property type="project" value="InterPro"/>
</dbReference>
<keyword evidence="6" id="KW-1185">Reference proteome</keyword>
<dbReference type="InterPro" id="IPR008501">
    <property type="entry name" value="THOC7/Mft1"/>
</dbReference>
<proteinExistence type="predicted"/>
<comment type="subcellular location">
    <subcellularLocation>
        <location evidence="1">Nucleus</location>
    </subcellularLocation>
</comment>
<dbReference type="EMBL" id="VJMJ01000198">
    <property type="protein sequence ID" value="KAF0727345.1"/>
    <property type="molecule type" value="Genomic_DNA"/>
</dbReference>
<evidence type="ECO:0000313" key="5">
    <source>
        <dbReference type="EMBL" id="KAF0727345.1"/>
    </source>
</evidence>